<evidence type="ECO:0000256" key="3">
    <source>
        <dbReference type="ARBA" id="ARBA00022989"/>
    </source>
</evidence>
<dbReference type="RefSeq" id="XP_018143091.1">
    <property type="nucleotide sequence ID" value="XM_018292043.1"/>
</dbReference>
<dbReference type="STRING" id="1380566.A0A179FKD0"/>
<dbReference type="GO" id="GO:0016020">
    <property type="term" value="C:membrane"/>
    <property type="evidence" value="ECO:0007669"/>
    <property type="project" value="UniProtKB-SubCell"/>
</dbReference>
<sequence length="541" mass="61871">MMNLTCNSTLEDMRISPGSERLLVGPLNFHDLARIIAASCTLIATVLSLYLIWMHALHYTQPREQRYIIRILFMVPVYAISSYLQLQWYWHAIYFQVISDCYEAFAIASFFALLCHYVAPDLHSQKEFFRELRPIKPWVLPINWFAKCCGGQRGIWRTPKSGLTWFNIIWIGVYHYCFIRVTMTISAVVSQYFERYCESSNSPVFGHIWIIVLNAVAVTIAMYCLIQFYVQLKEALAEYKLFVKIVAIKLVVFLSFWQASAISVGTSTLKIVHPNEVIAYPDLKVGIPALLLCVEMAMFAILHLWAFPYSPYRAGAPRTFYPVPDADKGSPSVENERQPPAGGFMGFMAIFDALNLWDFIKAFGRGMRWLFCGVKRRKDDISYRLNHGEGLDMDNLPDNKEGGSSYDRMRPAVVAPDTEYDEYRPAMQGYGHNAALQAPSYHATGVMGVEERAGLMDNAQPNPEAHSYTAPPRPQREPSPYEDTYRVNQPHQYQHHQDPSGIGIAQAHGNPYDEPDRRQAVPTNAQAMMQQKLWHPDTHQR</sequence>
<organism evidence="7 8">
    <name type="scientific">Pochonia chlamydosporia 170</name>
    <dbReference type="NCBI Taxonomy" id="1380566"/>
    <lineage>
        <taxon>Eukaryota</taxon>
        <taxon>Fungi</taxon>
        <taxon>Dikarya</taxon>
        <taxon>Ascomycota</taxon>
        <taxon>Pezizomycotina</taxon>
        <taxon>Sordariomycetes</taxon>
        <taxon>Hypocreomycetidae</taxon>
        <taxon>Hypocreales</taxon>
        <taxon>Clavicipitaceae</taxon>
        <taxon>Pochonia</taxon>
    </lineage>
</organism>
<evidence type="ECO:0000256" key="2">
    <source>
        <dbReference type="ARBA" id="ARBA00022692"/>
    </source>
</evidence>
<name>A0A179FKD0_METCM</name>
<comment type="subcellular location">
    <subcellularLocation>
        <location evidence="1">Membrane</location>
        <topology evidence="1">Multi-pass membrane protein</topology>
    </subcellularLocation>
</comment>
<keyword evidence="4 6" id="KW-0472">Membrane</keyword>
<feature type="transmembrane region" description="Helical" evidence="6">
    <location>
        <begin position="208"/>
        <end position="229"/>
    </location>
</feature>
<feature type="transmembrane region" description="Helical" evidence="6">
    <location>
        <begin position="92"/>
        <end position="119"/>
    </location>
</feature>
<feature type="transmembrane region" description="Helical" evidence="6">
    <location>
        <begin position="163"/>
        <end position="188"/>
    </location>
</feature>
<protein>
    <recommendedName>
        <fullName evidence="9">DUF300 domain-containing protein</fullName>
    </recommendedName>
</protein>
<dbReference type="OrthoDB" id="5348404at2759"/>
<dbReference type="InterPro" id="IPR005178">
    <property type="entry name" value="Ostalpha/TMEM184C"/>
</dbReference>
<keyword evidence="2 6" id="KW-0812">Transmembrane</keyword>
<dbReference type="SMART" id="SM01417">
    <property type="entry name" value="Solute_trans_a"/>
    <property type="match status" value="1"/>
</dbReference>
<evidence type="ECO:0000256" key="4">
    <source>
        <dbReference type="ARBA" id="ARBA00023136"/>
    </source>
</evidence>
<evidence type="ECO:0000313" key="7">
    <source>
        <dbReference type="EMBL" id="OAQ66004.1"/>
    </source>
</evidence>
<feature type="transmembrane region" description="Helical" evidence="6">
    <location>
        <begin position="241"/>
        <end position="265"/>
    </location>
</feature>
<dbReference type="Proteomes" id="UP000078397">
    <property type="component" value="Unassembled WGS sequence"/>
</dbReference>
<evidence type="ECO:0000256" key="1">
    <source>
        <dbReference type="ARBA" id="ARBA00004141"/>
    </source>
</evidence>
<reference evidence="7 8" key="1">
    <citation type="journal article" date="2016" name="PLoS Pathog.">
        <title>Biosynthesis of antibiotic leucinostatins in bio-control fungus Purpureocillium lilacinum and their inhibition on phytophthora revealed by genome mining.</title>
        <authorList>
            <person name="Wang G."/>
            <person name="Liu Z."/>
            <person name="Lin R."/>
            <person name="Li E."/>
            <person name="Mao Z."/>
            <person name="Ling J."/>
            <person name="Yang Y."/>
            <person name="Yin W.B."/>
            <person name="Xie B."/>
        </authorList>
    </citation>
    <scope>NUCLEOTIDE SEQUENCE [LARGE SCALE GENOMIC DNA]</scope>
    <source>
        <strain evidence="7">170</strain>
    </source>
</reference>
<evidence type="ECO:0000313" key="8">
    <source>
        <dbReference type="Proteomes" id="UP000078397"/>
    </source>
</evidence>
<dbReference type="PANTHER" id="PTHR23423">
    <property type="entry name" value="ORGANIC SOLUTE TRANSPORTER-RELATED"/>
    <property type="match status" value="1"/>
</dbReference>
<keyword evidence="3 6" id="KW-1133">Transmembrane helix</keyword>
<feature type="transmembrane region" description="Helical" evidence="6">
    <location>
        <begin position="67"/>
        <end position="86"/>
    </location>
</feature>
<gene>
    <name evidence="7" type="ORF">VFPPC_14274</name>
</gene>
<dbReference type="KEGG" id="pchm:VFPPC_14274"/>
<keyword evidence="8" id="KW-1185">Reference proteome</keyword>
<proteinExistence type="predicted"/>
<comment type="caution">
    <text evidence="7">The sequence shown here is derived from an EMBL/GenBank/DDBJ whole genome shotgun (WGS) entry which is preliminary data.</text>
</comment>
<accession>A0A179FKD0</accession>
<dbReference type="AlphaFoldDB" id="A0A179FKD0"/>
<evidence type="ECO:0000256" key="6">
    <source>
        <dbReference type="SAM" id="Phobius"/>
    </source>
</evidence>
<dbReference type="Pfam" id="PF03619">
    <property type="entry name" value="Solute_trans_a"/>
    <property type="match status" value="1"/>
</dbReference>
<dbReference type="EMBL" id="LSBJ02000004">
    <property type="protein sequence ID" value="OAQ66004.1"/>
    <property type="molecule type" value="Genomic_DNA"/>
</dbReference>
<evidence type="ECO:0008006" key="9">
    <source>
        <dbReference type="Google" id="ProtNLM"/>
    </source>
</evidence>
<dbReference type="GeneID" id="28856037"/>
<feature type="transmembrane region" description="Helical" evidence="6">
    <location>
        <begin position="285"/>
        <end position="307"/>
    </location>
</feature>
<feature type="transmembrane region" description="Helical" evidence="6">
    <location>
        <begin position="32"/>
        <end position="55"/>
    </location>
</feature>
<evidence type="ECO:0000256" key="5">
    <source>
        <dbReference type="SAM" id="MobiDB-lite"/>
    </source>
</evidence>
<feature type="region of interest" description="Disordered" evidence="5">
    <location>
        <begin position="457"/>
        <end position="541"/>
    </location>
</feature>